<dbReference type="InterPro" id="IPR011009">
    <property type="entry name" value="Kinase-like_dom_sf"/>
</dbReference>
<feature type="region of interest" description="Disordered" evidence="11">
    <location>
        <begin position="475"/>
        <end position="510"/>
    </location>
</feature>
<keyword evidence="7 10" id="KW-0067">ATP-binding</keyword>
<dbReference type="Gene3D" id="1.10.510.10">
    <property type="entry name" value="Transferase(Phosphotransferase) domain 1"/>
    <property type="match status" value="1"/>
</dbReference>
<evidence type="ECO:0000313" key="15">
    <source>
        <dbReference type="Proteomes" id="UP000182444"/>
    </source>
</evidence>
<dbReference type="SMART" id="SM00220">
    <property type="entry name" value="S_TKc"/>
    <property type="match status" value="1"/>
</dbReference>
<dbReference type="InterPro" id="IPR008271">
    <property type="entry name" value="Ser/Thr_kinase_AS"/>
</dbReference>
<proteinExistence type="inferred from homology"/>
<feature type="compositionally biased region" description="Pro residues" evidence="11">
    <location>
        <begin position="54"/>
        <end position="63"/>
    </location>
</feature>
<name>A0A1D8NNE2_YARLL</name>
<dbReference type="PANTHER" id="PTHR11584:SF369">
    <property type="entry name" value="MITOGEN-ACTIVATED PROTEIN KINASE KINASE KINASE 19-RELATED"/>
    <property type="match status" value="1"/>
</dbReference>
<dbReference type="Proteomes" id="UP000182444">
    <property type="component" value="Chromosome 1F"/>
</dbReference>
<dbReference type="eggNOG" id="KOG0198">
    <property type="taxonomic scope" value="Eukaryota"/>
</dbReference>
<evidence type="ECO:0000313" key="14">
    <source>
        <dbReference type="EMBL" id="AOW07139.1"/>
    </source>
</evidence>
<evidence type="ECO:0000256" key="4">
    <source>
        <dbReference type="ARBA" id="ARBA00022679"/>
    </source>
</evidence>
<dbReference type="SUPFAM" id="SSF47769">
    <property type="entry name" value="SAM/Pointed domain"/>
    <property type="match status" value="1"/>
</dbReference>
<evidence type="ECO:0000256" key="9">
    <source>
        <dbReference type="ARBA" id="ARBA00048329"/>
    </source>
</evidence>
<dbReference type="CDD" id="cd09534">
    <property type="entry name" value="SAM_Ste11_fungal"/>
    <property type="match status" value="1"/>
</dbReference>
<dbReference type="Pfam" id="PF00069">
    <property type="entry name" value="Pkinase"/>
    <property type="match status" value="1"/>
</dbReference>
<reference evidence="14 15" key="1">
    <citation type="journal article" date="2016" name="PLoS ONE">
        <title>Sequence Assembly of Yarrowia lipolytica Strain W29/CLIB89 Shows Transposable Element Diversity.</title>
        <authorList>
            <person name="Magnan C."/>
            <person name="Yu J."/>
            <person name="Chang I."/>
            <person name="Jahn E."/>
            <person name="Kanomata Y."/>
            <person name="Wu J."/>
            <person name="Zeller M."/>
            <person name="Oakes M."/>
            <person name="Baldi P."/>
            <person name="Sandmeyer S."/>
        </authorList>
    </citation>
    <scope>NUCLEOTIDE SEQUENCE [LARGE SCALE GENOMIC DNA]</scope>
    <source>
        <strain evidence="15">CLIB89(W29)</strain>
    </source>
</reference>
<feature type="binding site" evidence="10">
    <location>
        <position position="714"/>
    </location>
    <ligand>
        <name>ATP</name>
        <dbReference type="ChEBI" id="CHEBI:30616"/>
    </ligand>
</feature>
<keyword evidence="4" id="KW-0808">Transferase</keyword>
<dbReference type="AlphaFoldDB" id="A0A1D8NNE2"/>
<evidence type="ECO:0000259" key="13">
    <source>
        <dbReference type="PROSITE" id="PS50105"/>
    </source>
</evidence>
<dbReference type="GO" id="GO:0005524">
    <property type="term" value="F:ATP binding"/>
    <property type="evidence" value="ECO:0007669"/>
    <property type="project" value="UniProtKB-UniRule"/>
</dbReference>
<comment type="catalytic activity">
    <reaction evidence="9">
        <text>L-seryl-[protein] + ATP = O-phospho-L-seryl-[protein] + ADP + H(+)</text>
        <dbReference type="Rhea" id="RHEA:17989"/>
        <dbReference type="Rhea" id="RHEA-COMP:9863"/>
        <dbReference type="Rhea" id="RHEA-COMP:11604"/>
        <dbReference type="ChEBI" id="CHEBI:15378"/>
        <dbReference type="ChEBI" id="CHEBI:29999"/>
        <dbReference type="ChEBI" id="CHEBI:30616"/>
        <dbReference type="ChEBI" id="CHEBI:83421"/>
        <dbReference type="ChEBI" id="CHEBI:456216"/>
        <dbReference type="EC" id="2.7.11.25"/>
    </reaction>
</comment>
<dbReference type="InterPro" id="IPR013761">
    <property type="entry name" value="SAM/pointed_sf"/>
</dbReference>
<dbReference type="PRINTS" id="PR00109">
    <property type="entry name" value="TYRKINASE"/>
</dbReference>
<feature type="compositionally biased region" description="Polar residues" evidence="11">
    <location>
        <begin position="597"/>
        <end position="631"/>
    </location>
</feature>
<feature type="region of interest" description="Disordered" evidence="11">
    <location>
        <begin position="575"/>
        <end position="668"/>
    </location>
</feature>
<feature type="domain" description="Protein kinase" evidence="12">
    <location>
        <begin position="685"/>
        <end position="942"/>
    </location>
</feature>
<dbReference type="InterPro" id="IPR000719">
    <property type="entry name" value="Prot_kinase_dom"/>
</dbReference>
<dbReference type="EC" id="2.7.11.25" evidence="2"/>
<comment type="catalytic activity">
    <reaction evidence="8">
        <text>L-threonyl-[protein] + ATP = O-phospho-L-threonyl-[protein] + ADP + H(+)</text>
        <dbReference type="Rhea" id="RHEA:46608"/>
        <dbReference type="Rhea" id="RHEA-COMP:11060"/>
        <dbReference type="Rhea" id="RHEA-COMP:11605"/>
        <dbReference type="ChEBI" id="CHEBI:15378"/>
        <dbReference type="ChEBI" id="CHEBI:30013"/>
        <dbReference type="ChEBI" id="CHEBI:30616"/>
        <dbReference type="ChEBI" id="CHEBI:61977"/>
        <dbReference type="ChEBI" id="CHEBI:456216"/>
        <dbReference type="EC" id="2.7.11.25"/>
    </reaction>
</comment>
<dbReference type="Pfam" id="PF00536">
    <property type="entry name" value="SAM_1"/>
    <property type="match status" value="1"/>
</dbReference>
<dbReference type="FunFam" id="1.10.510.10:FF:000334">
    <property type="entry name" value="Serine/threonine-protein kinase STE11"/>
    <property type="match status" value="1"/>
</dbReference>
<evidence type="ECO:0000256" key="11">
    <source>
        <dbReference type="SAM" id="MobiDB-lite"/>
    </source>
</evidence>
<evidence type="ECO:0000256" key="3">
    <source>
        <dbReference type="ARBA" id="ARBA00022527"/>
    </source>
</evidence>
<protein>
    <recommendedName>
        <fullName evidence="2">mitogen-activated protein kinase kinase kinase</fullName>
        <ecNumber evidence="2">2.7.11.25</ecNumber>
    </recommendedName>
</protein>
<dbReference type="FunFam" id="3.30.200.20:FF:000387">
    <property type="entry name" value="Serine/threonine-protein kinase STE11"/>
    <property type="match status" value="1"/>
</dbReference>
<dbReference type="SMART" id="SM01304">
    <property type="entry name" value="Ras_bdg_2"/>
    <property type="match status" value="1"/>
</dbReference>
<keyword evidence="6" id="KW-0418">Kinase</keyword>
<dbReference type="Gene3D" id="1.10.150.50">
    <property type="entry name" value="Transcription Factor, Ets-1"/>
    <property type="match status" value="1"/>
</dbReference>
<feature type="compositionally biased region" description="Low complexity" evidence="11">
    <location>
        <begin position="90"/>
        <end position="104"/>
    </location>
</feature>
<dbReference type="SMART" id="SM00454">
    <property type="entry name" value="SAM"/>
    <property type="match status" value="1"/>
</dbReference>
<sequence>MSEYLPPPPPLSPFSEWFEFGDTDLQIDKLQLAPDQSTATTPSTAGTTSASAPTQPPPPPPAPFISARESSMNVGPQHLPRDMGRPPQPTHSQSQPSHSQIHTQIPKHAPPPIPTLKKPPPPIRHYSSPSNGSSAANAIPGANHPPPQAQSQHSQAAQAAQQAHAALHAAQSASAPVSAVSPVSNTPLVTSWDKTKVAEWLRSLKCAEYIPMFEQNEICGEVLLEIDQKLLKDMGVVKVGDRVRINVAIKDLRSQHRKTTLQNQQPTPHQRSQHRTGKTLSYLDEQCVSPFASHGLGISSSSGTPVTPDRASSAGSDFSSHLRPQTARAPSSTTSTGDVKGILSMDQVRQGTVKFIYTMGQSKTVNISGCFNAESIIRTALKKFAIKDSPNNWCIHVSDNAFATSTRIVSDNELVTICHSPSRAERRRLMLCLNDMPPTQKQFAKSQSVLLESVDTNTNSSSSSGNYSANQPTISQLSGDYFSSDPQKMAPLPRSNLPHNSRRLQRFGHRPPSELISSNLAEYFPQAGSKVLEQTIRNSIRFSNRMSRMSTSTASNYNYNRMSIATISSFMNNEGGIGSENDSDNIPAVPEIPSDLSMPQTLTRESMQPSRTQSSSQVERGSSLRKSTASIPATLETLSQQEEAASAAASATASLVDPPHSATPSEDDMSDEQIIAMQSEAPKNWIKGTLIGQGSFGCVHLGMNSLTGELMAVKQVSLGDFSKTSHKQAMVDALQREMNLLRDFQHDNIVQYLGSSSDEEYLNIFLEYVPGGSVSSMLTKYGQFEEPLVKHFVRQILKGLDYLHSRNIIHRDIKGANVLVDNKGNVKISDFGISKKIEASSSNRQSLQGSVYWMAPEVVKQTSYTLKADIWSLGCLIVEMLTGSHPFPQFSQMQAIFKIGTSGRPDIPENCSEDTKDMLRQTFEQDYNKRPSAAELLAHEFLNT</sequence>
<dbReference type="GO" id="GO:0004709">
    <property type="term" value="F:MAP kinase kinase kinase activity"/>
    <property type="evidence" value="ECO:0007669"/>
    <property type="project" value="UniProtKB-EC"/>
</dbReference>
<dbReference type="PROSITE" id="PS50011">
    <property type="entry name" value="PROTEIN_KINASE_DOM"/>
    <property type="match status" value="1"/>
</dbReference>
<dbReference type="KEGG" id="yli:2908316"/>
<dbReference type="PROSITE" id="PS50105">
    <property type="entry name" value="SAM_DOMAIN"/>
    <property type="match status" value="1"/>
</dbReference>
<dbReference type="SUPFAM" id="SSF56112">
    <property type="entry name" value="Protein kinase-like (PK-like)"/>
    <property type="match status" value="1"/>
</dbReference>
<feature type="region of interest" description="Disordered" evidence="11">
    <location>
        <begin position="25"/>
        <end position="170"/>
    </location>
</feature>
<dbReference type="PANTHER" id="PTHR11584">
    <property type="entry name" value="SERINE/THREONINE PROTEIN KINASE"/>
    <property type="match status" value="1"/>
</dbReference>
<dbReference type="VEuPathDB" id="FungiDB:YALI1_F18202g"/>
<dbReference type="InterPro" id="IPR029458">
    <property type="entry name" value="Ras-bd_By2"/>
</dbReference>
<feature type="compositionally biased region" description="Polar residues" evidence="11">
    <location>
        <begin position="313"/>
        <end position="337"/>
    </location>
</feature>
<evidence type="ECO:0000256" key="1">
    <source>
        <dbReference type="ARBA" id="ARBA00006529"/>
    </source>
</evidence>
<dbReference type="Gene3D" id="3.10.20.90">
    <property type="entry name" value="Phosphatidylinositol 3-kinase Catalytic Subunit, Chain A, domain 1"/>
    <property type="match status" value="1"/>
</dbReference>
<accession>A0A1D8NNE2</accession>
<evidence type="ECO:0000256" key="5">
    <source>
        <dbReference type="ARBA" id="ARBA00022741"/>
    </source>
</evidence>
<feature type="compositionally biased region" description="Pro residues" evidence="11">
    <location>
        <begin position="108"/>
        <end position="123"/>
    </location>
</feature>
<dbReference type="Pfam" id="PF14847">
    <property type="entry name" value="Ras_bdg_2"/>
    <property type="match status" value="1"/>
</dbReference>
<gene>
    <name evidence="14" type="ORF">YALI1_F18202g</name>
</gene>
<evidence type="ECO:0000256" key="10">
    <source>
        <dbReference type="PROSITE-ProRule" id="PRU10141"/>
    </source>
</evidence>
<dbReference type="PROSITE" id="PS00107">
    <property type="entry name" value="PROTEIN_KINASE_ATP"/>
    <property type="match status" value="1"/>
</dbReference>
<evidence type="ECO:0000256" key="2">
    <source>
        <dbReference type="ARBA" id="ARBA00012406"/>
    </source>
</evidence>
<dbReference type="GeneID" id="2908316"/>
<feature type="region of interest" description="Disordered" evidence="11">
    <location>
        <begin position="298"/>
        <end position="338"/>
    </location>
</feature>
<feature type="compositionally biased region" description="Low complexity" evidence="11">
    <location>
        <begin position="37"/>
        <end position="53"/>
    </location>
</feature>
<evidence type="ECO:0000256" key="6">
    <source>
        <dbReference type="ARBA" id="ARBA00022777"/>
    </source>
</evidence>
<comment type="similarity">
    <text evidence="1">Belongs to the protein kinase superfamily. STE Ser/Thr protein kinase family. MAP kinase kinase kinase subfamily.</text>
</comment>
<evidence type="ECO:0000256" key="7">
    <source>
        <dbReference type="ARBA" id="ARBA00022840"/>
    </source>
</evidence>
<feature type="compositionally biased region" description="Basic residues" evidence="11">
    <location>
        <begin position="500"/>
        <end position="509"/>
    </location>
</feature>
<feature type="region of interest" description="Disordered" evidence="11">
    <location>
        <begin position="256"/>
        <end position="277"/>
    </location>
</feature>
<keyword evidence="3" id="KW-0723">Serine/threonine-protein kinase</keyword>
<dbReference type="InterPro" id="IPR001660">
    <property type="entry name" value="SAM"/>
</dbReference>
<feature type="compositionally biased region" description="Low complexity" evidence="11">
    <location>
        <begin position="637"/>
        <end position="655"/>
    </location>
</feature>
<dbReference type="PROSITE" id="PS00108">
    <property type="entry name" value="PROTEIN_KINASE_ST"/>
    <property type="match status" value="1"/>
</dbReference>
<organism evidence="14 15">
    <name type="scientific">Yarrowia lipolytica</name>
    <name type="common">Candida lipolytica</name>
    <dbReference type="NCBI Taxonomy" id="4952"/>
    <lineage>
        <taxon>Eukaryota</taxon>
        <taxon>Fungi</taxon>
        <taxon>Dikarya</taxon>
        <taxon>Ascomycota</taxon>
        <taxon>Saccharomycotina</taxon>
        <taxon>Dipodascomycetes</taxon>
        <taxon>Dipodascales</taxon>
        <taxon>Dipodascales incertae sedis</taxon>
        <taxon>Yarrowia</taxon>
    </lineage>
</organism>
<feature type="compositionally biased region" description="Polar residues" evidence="11">
    <location>
        <begin position="260"/>
        <end position="270"/>
    </location>
</feature>
<keyword evidence="5 10" id="KW-0547">Nucleotide-binding</keyword>
<dbReference type="InterPro" id="IPR017441">
    <property type="entry name" value="Protein_kinase_ATP_BS"/>
</dbReference>
<evidence type="ECO:0000256" key="8">
    <source>
        <dbReference type="ARBA" id="ARBA00047559"/>
    </source>
</evidence>
<dbReference type="VEuPathDB" id="FungiDB:YALI0_F13629g"/>
<dbReference type="RefSeq" id="XP_505381.3">
    <property type="nucleotide sequence ID" value="XM_505381.3"/>
</dbReference>
<feature type="compositionally biased region" description="Low complexity" evidence="11">
    <location>
        <begin position="127"/>
        <end position="142"/>
    </location>
</feature>
<feature type="domain" description="SAM" evidence="13">
    <location>
        <begin position="192"/>
        <end position="255"/>
    </location>
</feature>
<dbReference type="EMBL" id="CP017558">
    <property type="protein sequence ID" value="AOW07139.1"/>
    <property type="molecule type" value="Genomic_DNA"/>
</dbReference>
<evidence type="ECO:0000259" key="12">
    <source>
        <dbReference type="PROSITE" id="PS50011"/>
    </source>
</evidence>
<dbReference type="InterPro" id="IPR001245">
    <property type="entry name" value="Ser-Thr/Tyr_kinase_cat_dom"/>
</dbReference>
<feature type="compositionally biased region" description="Low complexity" evidence="11">
    <location>
        <begin position="149"/>
        <end position="170"/>
    </location>
</feature>